<evidence type="ECO:0000256" key="3">
    <source>
        <dbReference type="ARBA" id="ARBA00022737"/>
    </source>
</evidence>
<feature type="domain" description="Cadherin" evidence="10">
    <location>
        <begin position="72"/>
        <end position="195"/>
    </location>
</feature>
<feature type="domain" description="Cadherin" evidence="10">
    <location>
        <begin position="551"/>
        <end position="653"/>
    </location>
</feature>
<dbReference type="PROSITE" id="PS00232">
    <property type="entry name" value="CADHERIN_1"/>
    <property type="match status" value="3"/>
</dbReference>
<keyword evidence="2 9" id="KW-0812">Transmembrane</keyword>
<organism evidence="11 12">
    <name type="scientific">Taenia crassiceps</name>
    <dbReference type="NCBI Taxonomy" id="6207"/>
    <lineage>
        <taxon>Eukaryota</taxon>
        <taxon>Metazoa</taxon>
        <taxon>Spiralia</taxon>
        <taxon>Lophotrochozoa</taxon>
        <taxon>Platyhelminthes</taxon>
        <taxon>Cestoda</taxon>
        <taxon>Eucestoda</taxon>
        <taxon>Cyclophyllidea</taxon>
        <taxon>Taeniidae</taxon>
        <taxon>Taenia</taxon>
    </lineage>
</organism>
<evidence type="ECO:0000256" key="8">
    <source>
        <dbReference type="SAM" id="MobiDB-lite"/>
    </source>
</evidence>
<feature type="region of interest" description="Disordered" evidence="8">
    <location>
        <begin position="1055"/>
        <end position="1074"/>
    </location>
</feature>
<dbReference type="EMBL" id="JAKROA010000002">
    <property type="protein sequence ID" value="KAL5110783.1"/>
    <property type="molecule type" value="Genomic_DNA"/>
</dbReference>
<keyword evidence="12" id="KW-1185">Reference proteome</keyword>
<feature type="domain" description="Cadherin" evidence="10">
    <location>
        <begin position="833"/>
        <end position="941"/>
    </location>
</feature>
<reference evidence="11 12" key="1">
    <citation type="journal article" date="2022" name="Front. Cell. Infect. Microbiol.">
        <title>The Genomes of Two Strains of Taenia crassiceps the Animal Model for the Study of Human Cysticercosis.</title>
        <authorList>
            <person name="Bobes R.J."/>
            <person name="Estrada K."/>
            <person name="Rios-Valencia D.G."/>
            <person name="Calderon-Gallegos A."/>
            <person name="de la Torre P."/>
            <person name="Carrero J.C."/>
            <person name="Sanchez-Flores A."/>
            <person name="Laclette J.P."/>
        </authorList>
    </citation>
    <scope>NUCLEOTIDE SEQUENCE [LARGE SCALE GENOMIC DNA]</scope>
    <source>
        <strain evidence="11">WFUcys</strain>
    </source>
</reference>
<comment type="caution">
    <text evidence="11">The sequence shown here is derived from an EMBL/GenBank/DDBJ whole genome shotgun (WGS) entry which is preliminary data.</text>
</comment>
<evidence type="ECO:0000313" key="11">
    <source>
        <dbReference type="EMBL" id="KAL5110783.1"/>
    </source>
</evidence>
<dbReference type="CDD" id="cd11304">
    <property type="entry name" value="Cadherin_repeat"/>
    <property type="match status" value="6"/>
</dbReference>
<feature type="domain" description="Cadherin" evidence="10">
    <location>
        <begin position="305"/>
        <end position="412"/>
    </location>
</feature>
<evidence type="ECO:0000256" key="5">
    <source>
        <dbReference type="ARBA" id="ARBA00022989"/>
    </source>
</evidence>
<evidence type="ECO:0000256" key="1">
    <source>
        <dbReference type="ARBA" id="ARBA00004370"/>
    </source>
</evidence>
<keyword evidence="3" id="KW-0677">Repeat</keyword>
<evidence type="ECO:0000256" key="2">
    <source>
        <dbReference type="ARBA" id="ARBA00022692"/>
    </source>
</evidence>
<feature type="domain" description="Cadherin" evidence="10">
    <location>
        <begin position="653"/>
        <end position="814"/>
    </location>
</feature>
<dbReference type="PANTHER" id="PTHR24026">
    <property type="entry name" value="FAT ATYPICAL CADHERIN-RELATED"/>
    <property type="match status" value="1"/>
</dbReference>
<feature type="domain" description="Cadherin" evidence="10">
    <location>
        <begin position="425"/>
        <end position="550"/>
    </location>
</feature>
<dbReference type="InterPro" id="IPR002126">
    <property type="entry name" value="Cadherin-like_dom"/>
</dbReference>
<comment type="subcellular location">
    <subcellularLocation>
        <location evidence="1">Membrane</location>
    </subcellularLocation>
</comment>
<dbReference type="PROSITE" id="PS50268">
    <property type="entry name" value="CADHERIN_2"/>
    <property type="match status" value="7"/>
</dbReference>
<keyword evidence="4 7" id="KW-0106">Calcium</keyword>
<feature type="region of interest" description="Disordered" evidence="8">
    <location>
        <begin position="1080"/>
        <end position="1099"/>
    </location>
</feature>
<protein>
    <submittedName>
        <fullName evidence="11">Protocadherin-1</fullName>
    </submittedName>
</protein>
<dbReference type="InterPro" id="IPR020894">
    <property type="entry name" value="Cadherin_CS"/>
</dbReference>
<dbReference type="PRINTS" id="PR00205">
    <property type="entry name" value="CADHERIN"/>
</dbReference>
<evidence type="ECO:0000313" key="12">
    <source>
        <dbReference type="Proteomes" id="UP001651158"/>
    </source>
</evidence>
<dbReference type="Proteomes" id="UP001651158">
    <property type="component" value="Unassembled WGS sequence"/>
</dbReference>
<dbReference type="InterPro" id="IPR015919">
    <property type="entry name" value="Cadherin-like_sf"/>
</dbReference>
<sequence length="1099" mass="122472">MLTRVGFHRFHLSFALSLLLHHVFLVIPTIVSNNISQVYLFLREEEVPIGKVVLSASRAIYLAKAYAKRGVYSVAIEEPIDPSPDFYYPEPLFNMSENVDYFTINAYTGLIKTTRRLDFDDPGLEAAGCISKKANSLAQVLQHNNPSSLKITSHCCFSLKIKNIREDPLQLYICIGDVNDNTPKWNLKSFDRPSFVHEKSELTLNIPESLQLGNVIDLPLASDLDSEPNKVVSYEMWPGLPEFEMVWNATTCKLYLVLKKELDREIESTYKFSLIARDGGDEPKTGSLSITINVQDVNDNDPQFEKPVYFVTIPESTKVSSPIIQVKAVDSDFGYNAEVIYSISTLTDPEFSPMFSVDSISGWIKLVQELDFENHKQISLTLTASDRGELPRQSTCLVEITLTDVNDNPPKLLFEPGSLTNFALVPENEIAGRIVAVFTASDEDSGANGDVVCWIKSVSKTEVDVTLKVAEYNHEQGDEDMEVNGFFKLELMALPFAKVYQLSTAAVFDREAGSKYRVCIMCSDKGSPPQNTTGSVLVRIQDVNDHSPEFSTSHFSFRAAENHRIGTPLFTLTAEDPDEGENATVYYYLISPEDVFTLNNRTGEVSLRQPLDYEKQTQHNFTLLAVDGGQPPLTGSVTVTLFVEDINDNAPVVNSDLLLSVWENHSAADPIGELSAMDLDTGLNGNFYFKIASIKPCFCGAPPMGEKMANFNDSLCSWALEMVNKCDVKLVEKTHQLCSRASLKYAPSWTSKEYRRFLMTERGDIYLRYPNLDRETVPVYLIQGAVTDRGQPPQSTTFCTTVVVKDVNDCHPKFTFPALTNNTVLVRLPLLRGEPLVQLHATDNDADENGELRFAFAEESESSVASLFNIHPYTGLIVSKYHLQPRDLEFLGSPASILKQTHAVRIKVADQGTPSLVSYANLRVRFQMRSNPSVKADFPSLKEQLLLQQRQQQRQTADPFEEYGALQAETTQPLDRTTWRSSVIFIILCAFFLVLLLFLAVLLLVIFIRRSLHPLSPYIPSTTTITTTSALTATATSRRAPMSLFISPMHHHQNPNYQLSGSSPTPPLPVTPCRTLPHSLPQTSGLSGSGDLSIDSSAV</sequence>
<evidence type="ECO:0000256" key="9">
    <source>
        <dbReference type="SAM" id="Phobius"/>
    </source>
</evidence>
<dbReference type="Gene3D" id="2.60.40.60">
    <property type="entry name" value="Cadherins"/>
    <property type="match status" value="7"/>
</dbReference>
<dbReference type="SUPFAM" id="SSF49313">
    <property type="entry name" value="Cadherin-like"/>
    <property type="match status" value="6"/>
</dbReference>
<dbReference type="SMART" id="SM00112">
    <property type="entry name" value="CA"/>
    <property type="match status" value="6"/>
</dbReference>
<feature type="transmembrane region" description="Helical" evidence="9">
    <location>
        <begin position="983"/>
        <end position="1008"/>
    </location>
</feature>
<dbReference type="Pfam" id="PF00028">
    <property type="entry name" value="Cadherin"/>
    <property type="match status" value="4"/>
</dbReference>
<feature type="domain" description="Cadherin" evidence="10">
    <location>
        <begin position="198"/>
        <end position="304"/>
    </location>
</feature>
<keyword evidence="6 9" id="KW-0472">Membrane</keyword>
<name>A0ABR4QNY5_9CEST</name>
<dbReference type="PANTHER" id="PTHR24026:SF126">
    <property type="entry name" value="PROTOCADHERIN FAT 4"/>
    <property type="match status" value="1"/>
</dbReference>
<feature type="compositionally biased region" description="Low complexity" evidence="8">
    <location>
        <begin position="1084"/>
        <end position="1099"/>
    </location>
</feature>
<keyword evidence="5 9" id="KW-1133">Transmembrane helix</keyword>
<gene>
    <name evidence="11" type="ORF">TcWFU_008351</name>
</gene>
<evidence type="ECO:0000256" key="7">
    <source>
        <dbReference type="PROSITE-ProRule" id="PRU00043"/>
    </source>
</evidence>
<evidence type="ECO:0000256" key="6">
    <source>
        <dbReference type="ARBA" id="ARBA00023136"/>
    </source>
</evidence>
<proteinExistence type="predicted"/>
<evidence type="ECO:0000256" key="4">
    <source>
        <dbReference type="ARBA" id="ARBA00022837"/>
    </source>
</evidence>
<accession>A0ABR4QNY5</accession>
<evidence type="ECO:0000259" key="10">
    <source>
        <dbReference type="PROSITE" id="PS50268"/>
    </source>
</evidence>